<evidence type="ECO:0000256" key="1">
    <source>
        <dbReference type="ARBA" id="ARBA00023015"/>
    </source>
</evidence>
<dbReference type="InterPro" id="IPR009215">
    <property type="entry name" value="TIM-br_IGPS-like"/>
</dbReference>
<dbReference type="RefSeq" id="WP_054404070.1">
    <property type="nucleotide sequence ID" value="NZ_LIUT01000003.1"/>
</dbReference>
<feature type="domain" description="HTH araC/xylS-type" evidence="4">
    <location>
        <begin position="309"/>
        <end position="407"/>
    </location>
</feature>
<evidence type="ECO:0000256" key="2">
    <source>
        <dbReference type="ARBA" id="ARBA00023125"/>
    </source>
</evidence>
<dbReference type="Proteomes" id="UP000036932">
    <property type="component" value="Unassembled WGS sequence"/>
</dbReference>
<evidence type="ECO:0000313" key="6">
    <source>
        <dbReference type="Proteomes" id="UP000036932"/>
    </source>
</evidence>
<dbReference type="AlphaFoldDB" id="A0A0M1NK39"/>
<dbReference type="Gene3D" id="3.20.20.70">
    <property type="entry name" value="Aldolase class I"/>
    <property type="match status" value="1"/>
</dbReference>
<dbReference type="PROSITE" id="PS00041">
    <property type="entry name" value="HTH_ARAC_FAMILY_1"/>
    <property type="match status" value="1"/>
</dbReference>
<keyword evidence="3" id="KW-0804">Transcription</keyword>
<dbReference type="GO" id="GO:0003700">
    <property type="term" value="F:DNA-binding transcription factor activity"/>
    <property type="evidence" value="ECO:0007669"/>
    <property type="project" value="InterPro"/>
</dbReference>
<dbReference type="GO" id="GO:0003824">
    <property type="term" value="F:catalytic activity"/>
    <property type="evidence" value="ECO:0007669"/>
    <property type="project" value="InterPro"/>
</dbReference>
<dbReference type="InterPro" id="IPR051353">
    <property type="entry name" value="Tobamovirus_resist_UPF0261"/>
</dbReference>
<sequence length="413" mass="45864">MTVSLKIRGPVTLITTREQILDRLHRGIQTQERLIGVAAGAGISAKYAVRGGADFILALNSGRFRQMGLGSLAGLMPYANSNEMVMEFGSREILSAVRDTPVIFGLCGTDPTVQMPDYLAWIRDSGFAGIINYPTVGLIDGQFREALEEEGITYLHEVEAIRIAHEQGMLTMAFVFNPEQAKWMLEAGADMICAHLGVTAGGMMGTTKSWSLEKGAEIARGIFEVCDTSGKQPIKLVYGGPVHTPIDVQYMYDNTSAMGYVGGSSVERTPTEEAIVDATHRFKAMGHLEQDQQLMDKLTQLEEPLDYVAYVKEYVAEHYADPISMTELAERIHVSRTHLSALFNKEVGCTFPEYIAKYRIHKAQDIMKQSKLSLGRIAELVGYPDYVHFSKTFKKYTGASPQSYRQQIKDKYT</sequence>
<dbReference type="PATRIC" id="fig|1705565.3.peg.5805"/>
<dbReference type="InterPro" id="IPR009057">
    <property type="entry name" value="Homeodomain-like_sf"/>
</dbReference>
<dbReference type="SUPFAM" id="SSF46689">
    <property type="entry name" value="Homeodomain-like"/>
    <property type="match status" value="2"/>
</dbReference>
<dbReference type="PANTHER" id="PTHR31862:SF1">
    <property type="entry name" value="UPF0261 DOMAIN PROTEIN (AFU_ORTHOLOGUE AFUA_1G10120)"/>
    <property type="match status" value="1"/>
</dbReference>
<dbReference type="InterPro" id="IPR013785">
    <property type="entry name" value="Aldolase_TIM"/>
</dbReference>
<dbReference type="InterPro" id="IPR015813">
    <property type="entry name" value="Pyrv/PenolPyrv_kinase-like_dom"/>
</dbReference>
<gene>
    <name evidence="5" type="ORF">AM231_19285</name>
</gene>
<dbReference type="GO" id="GO:0043565">
    <property type="term" value="F:sequence-specific DNA binding"/>
    <property type="evidence" value="ECO:0007669"/>
    <property type="project" value="InterPro"/>
</dbReference>
<dbReference type="Pfam" id="PF12833">
    <property type="entry name" value="HTH_18"/>
    <property type="match status" value="1"/>
</dbReference>
<comment type="caution">
    <text evidence="5">The sequence shown here is derived from an EMBL/GenBank/DDBJ whole genome shotgun (WGS) entry which is preliminary data.</text>
</comment>
<keyword evidence="1" id="KW-0805">Transcription regulation</keyword>
<reference evidence="6" key="1">
    <citation type="submission" date="2015-08" db="EMBL/GenBank/DDBJ databases">
        <title>Genome sequencing project for genomic taxonomy and phylogenomics of Bacillus-like bacteria.</title>
        <authorList>
            <person name="Liu B."/>
            <person name="Wang J."/>
            <person name="Zhu Y."/>
            <person name="Liu G."/>
            <person name="Chen Q."/>
            <person name="Chen Z."/>
            <person name="Lan J."/>
            <person name="Che J."/>
            <person name="Ge C."/>
            <person name="Shi H."/>
            <person name="Pan Z."/>
            <person name="Liu X."/>
        </authorList>
    </citation>
    <scope>NUCLEOTIDE SEQUENCE [LARGE SCALE GENOMIC DNA]</scope>
    <source>
        <strain evidence="6">FJAT-22460</strain>
    </source>
</reference>
<accession>A0A0M1NK39</accession>
<dbReference type="SMART" id="SM00342">
    <property type="entry name" value="HTH_ARAC"/>
    <property type="match status" value="1"/>
</dbReference>
<name>A0A0M1NK39_9BACL</name>
<evidence type="ECO:0000259" key="4">
    <source>
        <dbReference type="PROSITE" id="PS01124"/>
    </source>
</evidence>
<dbReference type="PANTHER" id="PTHR31862">
    <property type="entry name" value="UPF0261 DOMAIN PROTEIN (AFU_ORTHOLOGUE AFUA_1G10120)"/>
    <property type="match status" value="1"/>
</dbReference>
<dbReference type="SUPFAM" id="SSF51621">
    <property type="entry name" value="Phosphoenolpyruvate/pyruvate domain"/>
    <property type="match status" value="1"/>
</dbReference>
<dbReference type="InterPro" id="IPR018062">
    <property type="entry name" value="HTH_AraC-typ_CS"/>
</dbReference>
<dbReference type="EMBL" id="LIUT01000003">
    <property type="protein sequence ID" value="KOR82462.1"/>
    <property type="molecule type" value="Genomic_DNA"/>
</dbReference>
<evidence type="ECO:0000256" key="3">
    <source>
        <dbReference type="ARBA" id="ARBA00023163"/>
    </source>
</evidence>
<dbReference type="PROSITE" id="PS01124">
    <property type="entry name" value="HTH_ARAC_FAMILY_2"/>
    <property type="match status" value="1"/>
</dbReference>
<dbReference type="Gene3D" id="1.10.10.60">
    <property type="entry name" value="Homeodomain-like"/>
    <property type="match status" value="2"/>
</dbReference>
<proteinExistence type="predicted"/>
<protein>
    <submittedName>
        <fullName evidence="5">AraC family transcriptional regulator</fullName>
    </submittedName>
</protein>
<dbReference type="OrthoDB" id="247151at2"/>
<evidence type="ECO:0000313" key="5">
    <source>
        <dbReference type="EMBL" id="KOR82462.1"/>
    </source>
</evidence>
<organism evidence="5 6">
    <name type="scientific">Paenibacillus solani</name>
    <dbReference type="NCBI Taxonomy" id="1705565"/>
    <lineage>
        <taxon>Bacteria</taxon>
        <taxon>Bacillati</taxon>
        <taxon>Bacillota</taxon>
        <taxon>Bacilli</taxon>
        <taxon>Bacillales</taxon>
        <taxon>Paenibacillaceae</taxon>
        <taxon>Paenibacillus</taxon>
    </lineage>
</organism>
<keyword evidence="2" id="KW-0238">DNA-binding</keyword>
<dbReference type="Pfam" id="PF09370">
    <property type="entry name" value="PEP_hydrolase"/>
    <property type="match status" value="1"/>
</dbReference>
<dbReference type="InterPro" id="IPR018060">
    <property type="entry name" value="HTH_AraC"/>
</dbReference>
<keyword evidence="6" id="KW-1185">Reference proteome</keyword>